<organism evidence="8 9">
    <name type="scientific">Anopheles dirus</name>
    <dbReference type="NCBI Taxonomy" id="7168"/>
    <lineage>
        <taxon>Eukaryota</taxon>
        <taxon>Metazoa</taxon>
        <taxon>Ecdysozoa</taxon>
        <taxon>Arthropoda</taxon>
        <taxon>Hexapoda</taxon>
        <taxon>Insecta</taxon>
        <taxon>Pterygota</taxon>
        <taxon>Neoptera</taxon>
        <taxon>Endopterygota</taxon>
        <taxon>Diptera</taxon>
        <taxon>Nematocera</taxon>
        <taxon>Culicoidea</taxon>
        <taxon>Culicidae</taxon>
        <taxon>Anophelinae</taxon>
        <taxon>Anopheles</taxon>
    </lineage>
</organism>
<keyword evidence="9" id="KW-1185">Reference proteome</keyword>
<dbReference type="InterPro" id="IPR009668">
    <property type="entry name" value="RNA_pol-assoc_fac_A49-like"/>
</dbReference>
<reference evidence="8" key="2">
    <citation type="submission" date="2020-05" db="UniProtKB">
        <authorList>
            <consortium name="EnsemblMetazoa"/>
        </authorList>
    </citation>
    <scope>IDENTIFICATION</scope>
    <source>
        <strain evidence="8">WRAIR2</strain>
    </source>
</reference>
<dbReference type="Gene3D" id="3.80.10.10">
    <property type="entry name" value="Ribonuclease Inhibitor"/>
    <property type="match status" value="1"/>
</dbReference>
<feature type="domain" description="F-box" evidence="7">
    <location>
        <begin position="259"/>
        <end position="305"/>
    </location>
</feature>
<evidence type="ECO:0000256" key="6">
    <source>
        <dbReference type="SAM" id="MobiDB-lite"/>
    </source>
</evidence>
<accession>A0A182N173</accession>
<evidence type="ECO:0000256" key="5">
    <source>
        <dbReference type="ARBA" id="ARBA00023242"/>
    </source>
</evidence>
<dbReference type="InterPro" id="IPR036047">
    <property type="entry name" value="F-box-like_dom_sf"/>
</dbReference>
<evidence type="ECO:0000256" key="2">
    <source>
        <dbReference type="ARBA" id="ARBA00009430"/>
    </source>
</evidence>
<evidence type="ECO:0000259" key="7">
    <source>
        <dbReference type="PROSITE" id="PS50181"/>
    </source>
</evidence>
<dbReference type="GO" id="GO:0006351">
    <property type="term" value="P:DNA-templated transcription"/>
    <property type="evidence" value="ECO:0007669"/>
    <property type="project" value="InterPro"/>
</dbReference>
<dbReference type="SUPFAM" id="SSF52047">
    <property type="entry name" value="RNI-like"/>
    <property type="match status" value="1"/>
</dbReference>
<protein>
    <recommendedName>
        <fullName evidence="7">F-box domain-containing protein</fullName>
    </recommendedName>
</protein>
<dbReference type="EnsemblMetazoa" id="ADIR001381-RA">
    <property type="protein sequence ID" value="ADIR001381-PA"/>
    <property type="gene ID" value="ADIR001381"/>
</dbReference>
<dbReference type="VEuPathDB" id="VectorBase:ADIR001381"/>
<dbReference type="AlphaFoldDB" id="A0A182N173"/>
<dbReference type="Pfam" id="PF12937">
    <property type="entry name" value="F-box-like"/>
    <property type="match status" value="1"/>
</dbReference>
<comment type="subcellular location">
    <subcellularLocation>
        <location evidence="1">Nucleus</location>
        <location evidence="1">Nucleolus</location>
    </subcellularLocation>
</comment>
<dbReference type="GO" id="GO:0000428">
    <property type="term" value="C:DNA-directed RNA polymerase complex"/>
    <property type="evidence" value="ECO:0007669"/>
    <property type="project" value="UniProtKB-KW"/>
</dbReference>
<dbReference type="PANTHER" id="PTHR14440">
    <property type="entry name" value="DNA-DIRECTED RNA POLYMERASE I SUBUNIT RPA49"/>
    <property type="match status" value="1"/>
</dbReference>
<keyword evidence="3" id="KW-0240">DNA-directed RNA polymerase</keyword>
<dbReference type="InterPro" id="IPR032675">
    <property type="entry name" value="LRR_dom_sf"/>
</dbReference>
<keyword evidence="4" id="KW-0804">Transcription</keyword>
<proteinExistence type="inferred from homology"/>
<evidence type="ECO:0000256" key="1">
    <source>
        <dbReference type="ARBA" id="ARBA00004604"/>
    </source>
</evidence>
<comment type="similarity">
    <text evidence="2">Belongs to the eukaryotic RPA49/POLR1E RNA polymerase subunit family.</text>
</comment>
<dbReference type="STRING" id="7168.A0A182N173"/>
<dbReference type="GO" id="GO:0005730">
    <property type="term" value="C:nucleolus"/>
    <property type="evidence" value="ECO:0007669"/>
    <property type="project" value="UniProtKB-SubCell"/>
</dbReference>
<dbReference type="SUPFAM" id="SSF81383">
    <property type="entry name" value="F-box domain"/>
    <property type="match status" value="1"/>
</dbReference>
<dbReference type="GO" id="GO:0003677">
    <property type="term" value="F:DNA binding"/>
    <property type="evidence" value="ECO:0007669"/>
    <property type="project" value="InterPro"/>
</dbReference>
<evidence type="ECO:0000256" key="3">
    <source>
        <dbReference type="ARBA" id="ARBA00022478"/>
    </source>
</evidence>
<reference evidence="9" key="1">
    <citation type="submission" date="2013-03" db="EMBL/GenBank/DDBJ databases">
        <title>The Genome Sequence of Anopheles dirus WRAIR2.</title>
        <authorList>
            <consortium name="The Broad Institute Genomics Platform"/>
            <person name="Neafsey D.E."/>
            <person name="Walton C."/>
            <person name="Walker B."/>
            <person name="Young S.K."/>
            <person name="Zeng Q."/>
            <person name="Gargeya S."/>
            <person name="Fitzgerald M."/>
            <person name="Haas B."/>
            <person name="Abouelleil A."/>
            <person name="Allen A.W."/>
            <person name="Alvarado L."/>
            <person name="Arachchi H.M."/>
            <person name="Berlin A.M."/>
            <person name="Chapman S.B."/>
            <person name="Gainer-Dewar J."/>
            <person name="Goldberg J."/>
            <person name="Griggs A."/>
            <person name="Gujja S."/>
            <person name="Hansen M."/>
            <person name="Howarth C."/>
            <person name="Imamovic A."/>
            <person name="Ireland A."/>
            <person name="Larimer J."/>
            <person name="McCowan C."/>
            <person name="Murphy C."/>
            <person name="Pearson M."/>
            <person name="Poon T.W."/>
            <person name="Priest M."/>
            <person name="Roberts A."/>
            <person name="Saif S."/>
            <person name="Shea T."/>
            <person name="Sisk P."/>
            <person name="Sykes S."/>
            <person name="Wortman J."/>
            <person name="Nusbaum C."/>
            <person name="Birren B."/>
        </authorList>
    </citation>
    <scope>NUCLEOTIDE SEQUENCE [LARGE SCALE GENOMIC DNA]</scope>
    <source>
        <strain evidence="9">WRAIR2</strain>
    </source>
</reference>
<dbReference type="Proteomes" id="UP000075884">
    <property type="component" value="Unassembled WGS sequence"/>
</dbReference>
<dbReference type="InterPro" id="IPR001810">
    <property type="entry name" value="F-box_dom"/>
</dbReference>
<dbReference type="PROSITE" id="PS50181">
    <property type="entry name" value="FBOX"/>
    <property type="match status" value="1"/>
</dbReference>
<keyword evidence="5" id="KW-0539">Nucleus</keyword>
<name>A0A182N173_9DIPT</name>
<evidence type="ECO:0000313" key="9">
    <source>
        <dbReference type="Proteomes" id="UP000075884"/>
    </source>
</evidence>
<dbReference type="Pfam" id="PF06870">
    <property type="entry name" value="RNA_pol_I_A49"/>
    <property type="match status" value="1"/>
</dbReference>
<dbReference type="SMART" id="SM00256">
    <property type="entry name" value="FBOX"/>
    <property type="match status" value="1"/>
</dbReference>
<feature type="region of interest" description="Disordered" evidence="6">
    <location>
        <begin position="732"/>
        <end position="754"/>
    </location>
</feature>
<evidence type="ECO:0000256" key="4">
    <source>
        <dbReference type="ARBA" id="ARBA00023163"/>
    </source>
</evidence>
<sequence length="1022" mass="114865">MGVGPGDPPALSQAQAVRQPAAGVFVRNAAARMQAEANMDHNIPRVPGEICQFVDTVQDATSEYGGDMDLSYMAINLVGRPQRFPQYGDHSDSYLLPSYGRWAQEAPSYAPEFGTANLSARDNPPVHDFVTVTFEKPVYPSLIMLFETYNPSAVFRIWASVDVDWWVLLWDVRDQPAEPAVQPDHARILYVTPPPIRRRTYVLRVEFSAGHLPYLTGLEAIMMRGNPHFPIEPDPFRPRAVPPAEPAEPAVPAAASAGQVRITDLPDECLLQIFSTLDLPTLRVVDQVCRRFRSIASDSQLYREVNFRQCWMKTDSDLLNFVKDRCTRICKLDLSWCGSSRSITTRDVFDFLDRHGRKLTHLYMNAASIEYRALCCIDVICPNLLELCLRNATIQHSWSPSYWTLLTRLDLSHTHVNTETLDALLRKNPALQHLAVNCCPALEMGHVTATLGTTNHALVTFNAHKTNMWETGLEPLTACTALQELDISWGFANDSLHDALGLLLAKWPLLKRLAIGGMRSVSSEDVAAVARCCPALEQLDIMGCIRVEQWAVEQVLERCNRLRLMDLTYCSSIRRDWVITARQRYPNLCLQFMGTTMSSKISKIVQLSPAENHPVIMENFGTYLAHRQHDMKGLLARDQSDRTVATLGGSVANVLMVTGERQLYYGRVDDQQDEPEQLRTYVARRNRTTGKMRLVEVRSCRLAHISQAETYATGAEPDVALDPRRVSKLQQKFNSRAGRKAQNRQNQRPDLTTMDDKLRRALAETVVKQPEAEQAAADEDAGTGVIGDDLQQELQARASPAAKTLADLYRAERVIGEDVWQALTAPATTLLQQQPAEELQMMNAYLETRVKAAMQAVRADQPPPEPELAVVRTCLYMDVLARLFSPQAYKLVHGNRRVSPFTRALDNPIWHGFLQTVRNASSTRNQVTKYTRSKALMHYLALVFALEARPTVDIGTLLRATEVKRADLLMYGRLIGAQYVTREDYFRLAPVRVSQGPTQSERVQNMLAALKASYGLGKRKKK</sequence>
<evidence type="ECO:0000313" key="8">
    <source>
        <dbReference type="EnsemblMetazoa" id="ADIR001381-PA"/>
    </source>
</evidence>
<dbReference type="Gene3D" id="1.20.1280.50">
    <property type="match status" value="1"/>
</dbReference>